<evidence type="ECO:0000256" key="1">
    <source>
        <dbReference type="SAM" id="Phobius"/>
    </source>
</evidence>
<keyword evidence="2" id="KW-0645">Protease</keyword>
<feature type="transmembrane region" description="Helical" evidence="1">
    <location>
        <begin position="118"/>
        <end position="142"/>
    </location>
</feature>
<feature type="transmembrane region" description="Helical" evidence="1">
    <location>
        <begin position="36"/>
        <end position="58"/>
    </location>
</feature>
<dbReference type="KEGG" id="aaxa:NCTC10138_00801"/>
<proteinExistence type="predicted"/>
<dbReference type="RefSeq" id="WP_026390522.1">
    <property type="nucleotide sequence ID" value="NZ_LR215048.1"/>
</dbReference>
<sequence>MKSFLKQLLEGALIGLVIGVMFLLLGYNIAKGIDSLLWYEWIILVIVLYIVYQLAIIFHELGHLIFGKLTGYKFLSYRYRSFLIMRNEKNKLVLKRFTVHGTLGQCLMIPPKKKPLPIFWYNVGGVTMNLLFAIVSIIVFKFVGNNDLIKISLTIVITINLFLAVFNWVGIKGLTNDGNNYREAKKYPDSRNALFYILDINARLSNNERITTMLLDVPFDELDLTKPLQINYAFSIVIKNIYLQNFELAKTQIDEILKTYNEPGSILILLIKPYKYLLMLIDEQEQAIDKKDKDVIKILDAMKYEPSFVLIKWYEELIRNNQNNDELSKQFLKVCENSPTQGEVFDLIEFKEVIYQIYLDKKTL</sequence>
<accession>A0A449BD90</accession>
<keyword evidence="2" id="KW-0378">Hydrolase</keyword>
<keyword evidence="3" id="KW-1185">Reference proteome</keyword>
<name>A0A449BD90_HAPAX</name>
<evidence type="ECO:0000313" key="2">
    <source>
        <dbReference type="EMBL" id="VEU80431.1"/>
    </source>
</evidence>
<dbReference type="Proteomes" id="UP000289841">
    <property type="component" value="Chromosome"/>
</dbReference>
<dbReference type="STRING" id="1278311.GCA_000428705_00976"/>
<reference evidence="2 3" key="1">
    <citation type="submission" date="2019-01" db="EMBL/GenBank/DDBJ databases">
        <authorList>
            <consortium name="Pathogen Informatics"/>
        </authorList>
    </citation>
    <scope>NUCLEOTIDE SEQUENCE [LARGE SCALE GENOMIC DNA]</scope>
    <source>
        <strain evidence="2 3">NCTC10138</strain>
    </source>
</reference>
<feature type="transmembrane region" description="Helical" evidence="1">
    <location>
        <begin position="148"/>
        <end position="169"/>
    </location>
</feature>
<dbReference type="AlphaFoldDB" id="A0A449BD90"/>
<keyword evidence="1" id="KW-1133">Transmembrane helix</keyword>
<keyword evidence="1" id="KW-0472">Membrane</keyword>
<dbReference type="GO" id="GO:0008233">
    <property type="term" value="F:peptidase activity"/>
    <property type="evidence" value="ECO:0007669"/>
    <property type="project" value="UniProtKB-KW"/>
</dbReference>
<dbReference type="GO" id="GO:0006508">
    <property type="term" value="P:proteolysis"/>
    <property type="evidence" value="ECO:0007669"/>
    <property type="project" value="UniProtKB-KW"/>
</dbReference>
<organism evidence="2 3">
    <name type="scientific">Haploplasma axanthum</name>
    <name type="common">Acholeplasma axanthum</name>
    <dbReference type="NCBI Taxonomy" id="29552"/>
    <lineage>
        <taxon>Bacteria</taxon>
        <taxon>Bacillati</taxon>
        <taxon>Mycoplasmatota</taxon>
        <taxon>Mollicutes</taxon>
        <taxon>Acholeplasmatales</taxon>
        <taxon>Acholeplasmataceae</taxon>
        <taxon>Haploplasma</taxon>
    </lineage>
</organism>
<gene>
    <name evidence="2" type="ORF">NCTC10138_00801</name>
</gene>
<dbReference type="EMBL" id="LR215048">
    <property type="protein sequence ID" value="VEU80431.1"/>
    <property type="molecule type" value="Genomic_DNA"/>
</dbReference>
<evidence type="ECO:0000313" key="3">
    <source>
        <dbReference type="Proteomes" id="UP000289841"/>
    </source>
</evidence>
<dbReference type="CDD" id="cd05709">
    <property type="entry name" value="S2P-M50"/>
    <property type="match status" value="1"/>
</dbReference>
<protein>
    <submittedName>
        <fullName evidence="2">Zn-dependent proteases</fullName>
    </submittedName>
</protein>
<feature type="transmembrane region" description="Helical" evidence="1">
    <location>
        <begin position="12"/>
        <end position="30"/>
    </location>
</feature>
<dbReference type="OrthoDB" id="1069985at2"/>
<keyword evidence="1" id="KW-0812">Transmembrane</keyword>